<keyword evidence="3" id="KW-1185">Reference proteome</keyword>
<comment type="caution">
    <text evidence="2">The sequence shown here is derived from an EMBL/GenBank/DDBJ whole genome shotgun (WGS) entry which is preliminary data.</text>
</comment>
<evidence type="ECO:0000313" key="3">
    <source>
        <dbReference type="Proteomes" id="UP000825729"/>
    </source>
</evidence>
<reference evidence="2 3" key="1">
    <citation type="submission" date="2021-07" db="EMBL/GenBank/DDBJ databases">
        <title>The Aristolochia fimbriata genome: insights into angiosperm evolution, floral development and chemical biosynthesis.</title>
        <authorList>
            <person name="Jiao Y."/>
        </authorList>
    </citation>
    <scope>NUCLEOTIDE SEQUENCE [LARGE SCALE GENOMIC DNA]</scope>
    <source>
        <strain evidence="2">IBCAS-2021</strain>
        <tissue evidence="2">Leaf</tissue>
    </source>
</reference>
<gene>
    <name evidence="2" type="ORF">H6P81_007524</name>
</gene>
<dbReference type="EMBL" id="JAINDJ010000003">
    <property type="protein sequence ID" value="KAG9454620.1"/>
    <property type="molecule type" value="Genomic_DNA"/>
</dbReference>
<evidence type="ECO:0000256" key="1">
    <source>
        <dbReference type="SAM" id="Phobius"/>
    </source>
</evidence>
<organism evidence="2 3">
    <name type="scientific">Aristolochia fimbriata</name>
    <name type="common">White veined hardy Dutchman's pipe vine</name>
    <dbReference type="NCBI Taxonomy" id="158543"/>
    <lineage>
        <taxon>Eukaryota</taxon>
        <taxon>Viridiplantae</taxon>
        <taxon>Streptophyta</taxon>
        <taxon>Embryophyta</taxon>
        <taxon>Tracheophyta</taxon>
        <taxon>Spermatophyta</taxon>
        <taxon>Magnoliopsida</taxon>
        <taxon>Magnoliidae</taxon>
        <taxon>Piperales</taxon>
        <taxon>Aristolochiaceae</taxon>
        <taxon>Aristolochia</taxon>
    </lineage>
</organism>
<name>A0AAV7F0I9_ARIFI</name>
<proteinExistence type="predicted"/>
<keyword evidence="1" id="KW-0812">Transmembrane</keyword>
<keyword evidence="1" id="KW-0472">Membrane</keyword>
<dbReference type="AlphaFoldDB" id="A0AAV7F0I9"/>
<dbReference type="Proteomes" id="UP000825729">
    <property type="component" value="Unassembled WGS sequence"/>
</dbReference>
<keyword evidence="1" id="KW-1133">Transmembrane helix</keyword>
<evidence type="ECO:0000313" key="2">
    <source>
        <dbReference type="EMBL" id="KAG9454620.1"/>
    </source>
</evidence>
<feature type="transmembrane region" description="Helical" evidence="1">
    <location>
        <begin position="30"/>
        <end position="50"/>
    </location>
</feature>
<accession>A0AAV7F0I9</accession>
<sequence length="66" mass="7527">MGNFNNEFKDIRPSWSETVRLHWGDRKFELLSLSLSPLCGSLIWLLAVLASPNSVDFAKIYSRSLV</sequence>
<protein>
    <submittedName>
        <fullName evidence="2">Uncharacterized protein</fullName>
    </submittedName>
</protein>